<accession>A0A6N4DH74</accession>
<dbReference type="PANTHER" id="PTHR41247">
    <property type="entry name" value="HTH-TYPE TRANSCRIPTIONAL REPRESSOR YCNK"/>
    <property type="match status" value="1"/>
</dbReference>
<organism evidence="1 2">
    <name type="scientific">Candidatus Sedimenticola endophacoides</name>
    <dbReference type="NCBI Taxonomy" id="2548426"/>
    <lineage>
        <taxon>Bacteria</taxon>
        <taxon>Pseudomonadati</taxon>
        <taxon>Pseudomonadota</taxon>
        <taxon>Gammaproteobacteria</taxon>
        <taxon>Chromatiales</taxon>
        <taxon>Sedimenticolaceae</taxon>
        <taxon>Sedimenticola</taxon>
    </lineage>
</organism>
<comment type="caution">
    <text evidence="1">The sequence shown here is derived from an EMBL/GenBank/DDBJ whole genome shotgun (WGS) entry which is preliminary data.</text>
</comment>
<dbReference type="EMBL" id="PQCO01000265">
    <property type="protein sequence ID" value="PUD99249.1"/>
    <property type="molecule type" value="Genomic_DNA"/>
</dbReference>
<proteinExistence type="predicted"/>
<dbReference type="AlphaFoldDB" id="A0A6N4DH74"/>
<dbReference type="Pfam" id="PF05573">
    <property type="entry name" value="NosL"/>
    <property type="match status" value="1"/>
</dbReference>
<evidence type="ECO:0000313" key="1">
    <source>
        <dbReference type="EMBL" id="PUD99249.1"/>
    </source>
</evidence>
<dbReference type="InterPro" id="IPR008719">
    <property type="entry name" value="N2O_reductase_NosL"/>
</dbReference>
<gene>
    <name evidence="1" type="ORF">C3L24_11265</name>
</gene>
<evidence type="ECO:0000313" key="2">
    <source>
        <dbReference type="Proteomes" id="UP000250928"/>
    </source>
</evidence>
<dbReference type="PROSITE" id="PS51257">
    <property type="entry name" value="PROKAR_LIPOPROTEIN"/>
    <property type="match status" value="1"/>
</dbReference>
<evidence type="ECO:0008006" key="3">
    <source>
        <dbReference type="Google" id="ProtNLM"/>
    </source>
</evidence>
<dbReference type="PANTHER" id="PTHR41247:SF1">
    <property type="entry name" value="HTH-TYPE TRANSCRIPTIONAL REPRESSOR YCNK"/>
    <property type="match status" value="1"/>
</dbReference>
<protein>
    <recommendedName>
        <fullName evidence="3">Protein NosL</fullName>
    </recommendedName>
</protein>
<dbReference type="SUPFAM" id="SSF160387">
    <property type="entry name" value="NosL/MerB-like"/>
    <property type="match status" value="1"/>
</dbReference>
<sequence>MSFLRSLAPAALLLLAACGGDPGSGAVEPRWDRTTCERCRMSVSDPRHTAQVRQPLAGGRSRVVMFDDIGCALLWLDDKLWRDDPRTEIWVTDHRDGRWIDARRASYVTGNNTPMAYGLGAQDEAVDGALDFTQARRHIFETEIRFNTHQAHLKEQLLEQMRAGAATEK</sequence>
<dbReference type="Proteomes" id="UP000250928">
    <property type="component" value="Unassembled WGS sequence"/>
</dbReference>
<reference evidence="1 2" key="1">
    <citation type="submission" date="2018-01" db="EMBL/GenBank/DDBJ databases">
        <title>Novel co-symbiosis in the lucinid bivalve Phacoides pectinatus.</title>
        <authorList>
            <person name="Lim S.J."/>
            <person name="Davis B.G."/>
            <person name="Gill D.E."/>
            <person name="Engel A.S."/>
            <person name="Anderson L.C."/>
            <person name="Campbell B.J."/>
        </authorList>
    </citation>
    <scope>NUCLEOTIDE SEQUENCE [LARGE SCALE GENOMIC DNA]</scope>
    <source>
        <strain evidence="1">N3_P5</strain>
    </source>
</reference>
<name>A0A6N4DH74_9GAMM</name>